<dbReference type="PANTHER" id="PTHR43432">
    <property type="entry name" value="SLR0285 PROTEIN"/>
    <property type="match status" value="1"/>
</dbReference>
<protein>
    <submittedName>
        <fullName evidence="6">Radical SAM domain protein</fullName>
    </submittedName>
</protein>
<keyword evidence="1" id="KW-0479">Metal-binding</keyword>
<evidence type="ECO:0000313" key="6">
    <source>
        <dbReference type="EMBL" id="ADD45721.1"/>
    </source>
</evidence>
<dbReference type="InterPro" id="IPR058240">
    <property type="entry name" value="rSAM_sf"/>
</dbReference>
<dbReference type="SFLD" id="SFLDS00029">
    <property type="entry name" value="Radical_SAM"/>
    <property type="match status" value="1"/>
</dbReference>
<name>D3Q1E1_STANL</name>
<dbReference type="PROSITE" id="PS51918">
    <property type="entry name" value="RADICAL_SAM"/>
    <property type="match status" value="1"/>
</dbReference>
<keyword evidence="2" id="KW-0408">Iron</keyword>
<evidence type="ECO:0000313" key="7">
    <source>
        <dbReference type="Proteomes" id="UP000000844"/>
    </source>
</evidence>
<evidence type="ECO:0000256" key="3">
    <source>
        <dbReference type="ARBA" id="ARBA00023014"/>
    </source>
</evidence>
<reference evidence="6 7" key="1">
    <citation type="journal article" date="2009" name="Stand. Genomic Sci.">
        <title>Complete genome sequence of Stackebrandtia nassauensis type strain (LLR-40K-21).</title>
        <authorList>
            <person name="Munk C."/>
            <person name="Lapidus A."/>
            <person name="Copeland A."/>
            <person name="Jando M."/>
            <person name="Mayilraj S."/>
            <person name="Glavina Del Rio T."/>
            <person name="Nolan M."/>
            <person name="Chen F."/>
            <person name="Lucas S."/>
            <person name="Tice H."/>
            <person name="Cheng J.F."/>
            <person name="Han C."/>
            <person name="Detter J.C."/>
            <person name="Bruce D."/>
            <person name="Goodwin L."/>
            <person name="Chain P."/>
            <person name="Pitluck S."/>
            <person name="Goker M."/>
            <person name="Ovchinikova G."/>
            <person name="Pati A."/>
            <person name="Ivanova N."/>
            <person name="Mavromatis K."/>
            <person name="Chen A."/>
            <person name="Palaniappan K."/>
            <person name="Land M."/>
            <person name="Hauser L."/>
            <person name="Chang Y.J."/>
            <person name="Jeffries C.D."/>
            <person name="Bristow J."/>
            <person name="Eisen J.A."/>
            <person name="Markowitz V."/>
            <person name="Hugenholtz P."/>
            <person name="Kyrpides N.C."/>
            <person name="Klenk H.P."/>
        </authorList>
    </citation>
    <scope>NUCLEOTIDE SEQUENCE [LARGE SCALE GENOMIC DNA]</scope>
    <source>
        <strain evidence="7">DSM 44728 / CIP 108903 / NRRL B-16338 / NBRC 102104 / LLR-40K-21</strain>
    </source>
</reference>
<dbReference type="EMBL" id="CP001778">
    <property type="protein sequence ID" value="ADD45721.1"/>
    <property type="molecule type" value="Genomic_DNA"/>
</dbReference>
<organism evidence="6 7">
    <name type="scientific">Stackebrandtia nassauensis (strain DSM 44728 / CIP 108903 / NRRL B-16338 / NBRC 102104 / LLR-40K-21)</name>
    <dbReference type="NCBI Taxonomy" id="446470"/>
    <lineage>
        <taxon>Bacteria</taxon>
        <taxon>Bacillati</taxon>
        <taxon>Actinomycetota</taxon>
        <taxon>Actinomycetes</taxon>
        <taxon>Glycomycetales</taxon>
        <taxon>Glycomycetaceae</taxon>
        <taxon>Stackebrandtia</taxon>
    </lineage>
</organism>
<dbReference type="SUPFAM" id="SSF102114">
    <property type="entry name" value="Radical SAM enzymes"/>
    <property type="match status" value="1"/>
</dbReference>
<accession>D3Q1E1</accession>
<proteinExistence type="predicted"/>
<feature type="region of interest" description="Disordered" evidence="4">
    <location>
        <begin position="315"/>
        <end position="338"/>
    </location>
</feature>
<dbReference type="eggNOG" id="COG1533">
    <property type="taxonomic scope" value="Bacteria"/>
</dbReference>
<keyword evidence="3" id="KW-0411">Iron-sulfur</keyword>
<dbReference type="KEGG" id="sna:Snas_6097"/>
<dbReference type="OrthoDB" id="9785699at2"/>
<dbReference type="SFLD" id="SFLDG01084">
    <property type="entry name" value="Uncharacterised_Radical_SAM_Su"/>
    <property type="match status" value="1"/>
</dbReference>
<dbReference type="RefSeq" id="WP_013021292.1">
    <property type="nucleotide sequence ID" value="NC_013947.1"/>
</dbReference>
<dbReference type="InterPro" id="IPR007197">
    <property type="entry name" value="rSAM"/>
</dbReference>
<evidence type="ECO:0000256" key="4">
    <source>
        <dbReference type="SAM" id="MobiDB-lite"/>
    </source>
</evidence>
<dbReference type="GO" id="GO:0046872">
    <property type="term" value="F:metal ion binding"/>
    <property type="evidence" value="ECO:0007669"/>
    <property type="project" value="UniProtKB-KW"/>
</dbReference>
<dbReference type="PANTHER" id="PTHR43432:SF3">
    <property type="entry name" value="SLR0285 PROTEIN"/>
    <property type="match status" value="1"/>
</dbReference>
<dbReference type="InterPro" id="IPR040086">
    <property type="entry name" value="MJ0683-like"/>
</dbReference>
<evidence type="ECO:0000256" key="2">
    <source>
        <dbReference type="ARBA" id="ARBA00023004"/>
    </source>
</evidence>
<evidence type="ECO:0000259" key="5">
    <source>
        <dbReference type="PROSITE" id="PS51918"/>
    </source>
</evidence>
<dbReference type="HOGENOM" id="CLU_015525_1_1_11"/>
<dbReference type="GO" id="GO:0051536">
    <property type="term" value="F:iron-sulfur cluster binding"/>
    <property type="evidence" value="ECO:0007669"/>
    <property type="project" value="UniProtKB-KW"/>
</dbReference>
<keyword evidence="7" id="KW-1185">Reference proteome</keyword>
<dbReference type="Gene3D" id="3.80.30.30">
    <property type="match status" value="1"/>
</dbReference>
<dbReference type="Pfam" id="PF04055">
    <property type="entry name" value="Radical_SAM"/>
    <property type="match status" value="1"/>
</dbReference>
<feature type="domain" description="Radical SAM core" evidence="5">
    <location>
        <begin position="54"/>
        <end position="295"/>
    </location>
</feature>
<dbReference type="AlphaFoldDB" id="D3Q1E1"/>
<sequence length="338" mass="37334">MRWQRLQLVDGPEAPAALFGADAIADTVDSPEFAGLTFYVIHAKSIINRVPAESRVPFRYTVNPYRGCSHACTYCFARKTHEYLNLGTGADFDSKVIVKANAGRLLRRELAKPSWRGEAIAMGTNVDCYQRAEGRYRLMPAIIEALRDAANPFSILTKGTLILRDLELLRQAASVTQVSTAVSVSMNNLPLWRSIEPGTPRPGARLAVCEKLNAAGIECSVLLAPILPFLTDSPEQLRTMVSACADAGATAVTPIVLHLRSGAREWFLKWLWREYPGLVADYQLLYSGGSYADKEYQAHVSGMVNDLAAEYGIPQRVHRPQPPPRPEPEVEIPQPTLF</sequence>
<dbReference type="Proteomes" id="UP000000844">
    <property type="component" value="Chromosome"/>
</dbReference>
<dbReference type="GO" id="GO:0003824">
    <property type="term" value="F:catalytic activity"/>
    <property type="evidence" value="ECO:0007669"/>
    <property type="project" value="InterPro"/>
</dbReference>
<evidence type="ECO:0000256" key="1">
    <source>
        <dbReference type="ARBA" id="ARBA00022723"/>
    </source>
</evidence>
<dbReference type="STRING" id="446470.Snas_6097"/>
<dbReference type="NCBIfam" id="NF038135">
    <property type="entry name" value="rSAM_Rv2578c"/>
    <property type="match status" value="1"/>
</dbReference>
<gene>
    <name evidence="6" type="ordered locus">Snas_6097</name>
</gene>